<dbReference type="InterPro" id="IPR002656">
    <property type="entry name" value="Acyl_transf_3_dom"/>
</dbReference>
<keyword evidence="1" id="KW-0472">Membrane</keyword>
<dbReference type="PANTHER" id="PTHR23028:SF131">
    <property type="entry name" value="BLR2367 PROTEIN"/>
    <property type="match status" value="1"/>
</dbReference>
<proteinExistence type="predicted"/>
<dbReference type="InterPro" id="IPR050879">
    <property type="entry name" value="Acyltransferase_3"/>
</dbReference>
<dbReference type="OrthoDB" id="9814807at2"/>
<feature type="transmembrane region" description="Helical" evidence="1">
    <location>
        <begin position="169"/>
        <end position="187"/>
    </location>
</feature>
<dbReference type="RefSeq" id="WP_110466216.1">
    <property type="nucleotide sequence ID" value="NZ_JAMOFZ010000018.1"/>
</dbReference>
<dbReference type="GO" id="GO:0000271">
    <property type="term" value="P:polysaccharide biosynthetic process"/>
    <property type="evidence" value="ECO:0007669"/>
    <property type="project" value="TreeGrafter"/>
</dbReference>
<feature type="transmembrane region" description="Helical" evidence="1">
    <location>
        <begin position="16"/>
        <end position="34"/>
    </location>
</feature>
<name>A0A318SRH0_9BURK</name>
<dbReference type="GO" id="GO:0016747">
    <property type="term" value="F:acyltransferase activity, transferring groups other than amino-acyl groups"/>
    <property type="evidence" value="ECO:0007669"/>
    <property type="project" value="InterPro"/>
</dbReference>
<feature type="transmembrane region" description="Helical" evidence="1">
    <location>
        <begin position="54"/>
        <end position="74"/>
    </location>
</feature>
<evidence type="ECO:0000313" key="3">
    <source>
        <dbReference type="EMBL" id="PYE75899.1"/>
    </source>
</evidence>
<comment type="caution">
    <text evidence="3">The sequence shown here is derived from an EMBL/GenBank/DDBJ whole genome shotgun (WGS) entry which is preliminary data.</text>
</comment>
<keyword evidence="3" id="KW-0808">Transferase</keyword>
<feature type="domain" description="Acyltransferase 3" evidence="2">
    <location>
        <begin position="17"/>
        <end position="224"/>
    </location>
</feature>
<dbReference type="EMBL" id="QJTC01000018">
    <property type="protein sequence ID" value="PYE75899.1"/>
    <property type="molecule type" value="Genomic_DNA"/>
</dbReference>
<accession>A0A318SRH0</accession>
<dbReference type="Proteomes" id="UP000247540">
    <property type="component" value="Unassembled WGS sequence"/>
</dbReference>
<evidence type="ECO:0000313" key="4">
    <source>
        <dbReference type="Proteomes" id="UP000247540"/>
    </source>
</evidence>
<feature type="transmembrane region" description="Helical" evidence="1">
    <location>
        <begin position="95"/>
        <end position="112"/>
    </location>
</feature>
<feature type="transmembrane region" description="Helical" evidence="1">
    <location>
        <begin position="199"/>
        <end position="217"/>
    </location>
</feature>
<dbReference type="PANTHER" id="PTHR23028">
    <property type="entry name" value="ACETYLTRANSFERASE"/>
    <property type="match status" value="1"/>
</dbReference>
<feature type="transmembrane region" description="Helical" evidence="1">
    <location>
        <begin position="142"/>
        <end position="162"/>
    </location>
</feature>
<gene>
    <name evidence="3" type="ORF">DFQ15_11825</name>
</gene>
<protein>
    <submittedName>
        <fullName evidence="3">Acyltransferase-like protein</fullName>
    </submittedName>
</protein>
<organism evidence="3 4">
    <name type="scientific">Xylophilus ampelinus</name>
    <dbReference type="NCBI Taxonomy" id="54067"/>
    <lineage>
        <taxon>Bacteria</taxon>
        <taxon>Pseudomonadati</taxon>
        <taxon>Pseudomonadota</taxon>
        <taxon>Betaproteobacteria</taxon>
        <taxon>Burkholderiales</taxon>
        <taxon>Xylophilus</taxon>
    </lineage>
</organism>
<dbReference type="GO" id="GO:0016020">
    <property type="term" value="C:membrane"/>
    <property type="evidence" value="ECO:0007669"/>
    <property type="project" value="TreeGrafter"/>
</dbReference>
<evidence type="ECO:0000256" key="1">
    <source>
        <dbReference type="SAM" id="Phobius"/>
    </source>
</evidence>
<keyword evidence="1" id="KW-1133">Transmembrane helix</keyword>
<sequence>MVDTVGKGFSAAGRKLEWLQILRGIAAILVLYFHMEPHWNAVPALAKISKAMHFGFFGVDLFFVLSGFVVFSSAEKCINYIQIKNFLKRRVLRIYLGYWPVLAIFAIFPAVLHGSVERTTKQIIKSVLLLYPNGADNWLPTAWSLTYELYFYLCLAAICLLAGARRLQILSWTGAAVVLWNSYWLLFQPEVIKVGKQPLHFAFSAYGVEFIAGAIISEVSKNWGRRLPPSEIFYRQEFL</sequence>
<keyword evidence="3" id="KW-0012">Acyltransferase</keyword>
<evidence type="ECO:0000259" key="2">
    <source>
        <dbReference type="Pfam" id="PF01757"/>
    </source>
</evidence>
<keyword evidence="4" id="KW-1185">Reference proteome</keyword>
<dbReference type="Pfam" id="PF01757">
    <property type="entry name" value="Acyl_transf_3"/>
    <property type="match status" value="1"/>
</dbReference>
<dbReference type="AlphaFoldDB" id="A0A318SRH0"/>
<keyword evidence="1" id="KW-0812">Transmembrane</keyword>
<reference evidence="3 4" key="1">
    <citation type="submission" date="2018-06" db="EMBL/GenBank/DDBJ databases">
        <title>Genomic Encyclopedia of Type Strains, Phase III (KMG-III): the genomes of soil and plant-associated and newly described type strains.</title>
        <authorList>
            <person name="Whitman W."/>
        </authorList>
    </citation>
    <scope>NUCLEOTIDE SEQUENCE [LARGE SCALE GENOMIC DNA]</scope>
    <source>
        <strain evidence="3 4">CECT 7646</strain>
    </source>
</reference>